<name>A0A367KNQ9_RHIST</name>
<dbReference type="EMBL" id="PJQM01000865">
    <property type="protein sequence ID" value="RCI03875.1"/>
    <property type="molecule type" value="Genomic_DNA"/>
</dbReference>
<organism evidence="1 2">
    <name type="scientific">Rhizopus stolonifer</name>
    <name type="common">Rhizopus nigricans</name>
    <dbReference type="NCBI Taxonomy" id="4846"/>
    <lineage>
        <taxon>Eukaryota</taxon>
        <taxon>Fungi</taxon>
        <taxon>Fungi incertae sedis</taxon>
        <taxon>Mucoromycota</taxon>
        <taxon>Mucoromycotina</taxon>
        <taxon>Mucoromycetes</taxon>
        <taxon>Mucorales</taxon>
        <taxon>Mucorineae</taxon>
        <taxon>Rhizopodaceae</taxon>
        <taxon>Rhizopus</taxon>
    </lineage>
</organism>
<dbReference type="SUPFAM" id="SSF117839">
    <property type="entry name" value="WWE domain"/>
    <property type="match status" value="1"/>
</dbReference>
<protein>
    <submittedName>
        <fullName evidence="1">Uncharacterized protein</fullName>
    </submittedName>
</protein>
<dbReference type="OrthoDB" id="2202855at2759"/>
<dbReference type="InterPro" id="IPR037197">
    <property type="entry name" value="WWE_dom_sf"/>
</dbReference>
<reference evidence="1 2" key="1">
    <citation type="journal article" date="2018" name="G3 (Bethesda)">
        <title>Phylogenetic and Phylogenomic Definition of Rhizopus Species.</title>
        <authorList>
            <person name="Gryganskyi A.P."/>
            <person name="Golan J."/>
            <person name="Dolatabadi S."/>
            <person name="Mondo S."/>
            <person name="Robb S."/>
            <person name="Idnurm A."/>
            <person name="Muszewska A."/>
            <person name="Steczkiewicz K."/>
            <person name="Masonjones S."/>
            <person name="Liao H.L."/>
            <person name="Gajdeczka M.T."/>
            <person name="Anike F."/>
            <person name="Vuek A."/>
            <person name="Anishchenko I.M."/>
            <person name="Voigt K."/>
            <person name="de Hoog G.S."/>
            <person name="Smith M.E."/>
            <person name="Heitman J."/>
            <person name="Vilgalys R."/>
            <person name="Stajich J.E."/>
        </authorList>
    </citation>
    <scope>NUCLEOTIDE SEQUENCE [LARGE SCALE GENOMIC DNA]</scope>
    <source>
        <strain evidence="1 2">LSU 92-RS-03</strain>
    </source>
</reference>
<proteinExistence type="predicted"/>
<keyword evidence="2" id="KW-1185">Reference proteome</keyword>
<evidence type="ECO:0000313" key="1">
    <source>
        <dbReference type="EMBL" id="RCI03875.1"/>
    </source>
</evidence>
<gene>
    <name evidence="1" type="ORF">CU098_012972</name>
</gene>
<dbReference type="AlphaFoldDB" id="A0A367KNQ9"/>
<accession>A0A367KNQ9</accession>
<evidence type="ECO:0000313" key="2">
    <source>
        <dbReference type="Proteomes" id="UP000253551"/>
    </source>
</evidence>
<comment type="caution">
    <text evidence="1">The sequence shown here is derived from an EMBL/GenBank/DDBJ whole genome shotgun (WGS) entry which is preliminary data.</text>
</comment>
<dbReference type="Proteomes" id="UP000253551">
    <property type="component" value="Unassembled WGS sequence"/>
</dbReference>
<sequence length="69" mass="7804">MPVDWVYASGSTWISFDAAAQVVIESLWQRGDSATWITCSNFPGPVYIDTHDMVVLYGSYSYTIARRSY</sequence>